<dbReference type="AlphaFoldDB" id="A0A9D2MTI7"/>
<feature type="domain" description="NodB homology" evidence="1">
    <location>
        <begin position="78"/>
        <end position="257"/>
    </location>
</feature>
<proteinExistence type="predicted"/>
<reference evidence="2" key="1">
    <citation type="journal article" date="2021" name="PeerJ">
        <title>Extensive microbial diversity within the chicken gut microbiome revealed by metagenomics and culture.</title>
        <authorList>
            <person name="Gilroy R."/>
            <person name="Ravi A."/>
            <person name="Getino M."/>
            <person name="Pursley I."/>
            <person name="Horton D.L."/>
            <person name="Alikhan N.F."/>
            <person name="Baker D."/>
            <person name="Gharbi K."/>
            <person name="Hall N."/>
            <person name="Watson M."/>
            <person name="Adriaenssens E.M."/>
            <person name="Foster-Nyarko E."/>
            <person name="Jarju S."/>
            <person name="Secka A."/>
            <person name="Antonio M."/>
            <person name="Oren A."/>
            <person name="Chaudhuri R.R."/>
            <person name="La Ragione R."/>
            <person name="Hildebrand F."/>
            <person name="Pallen M.J."/>
        </authorList>
    </citation>
    <scope>NUCLEOTIDE SEQUENCE</scope>
    <source>
        <strain evidence="2">USAMLcec3-2134</strain>
    </source>
</reference>
<dbReference type="InterPro" id="IPR002509">
    <property type="entry name" value="NODB_dom"/>
</dbReference>
<dbReference type="PANTHER" id="PTHR10587">
    <property type="entry name" value="GLYCOSYL TRANSFERASE-RELATED"/>
    <property type="match status" value="1"/>
</dbReference>
<dbReference type="InterPro" id="IPR050248">
    <property type="entry name" value="Polysacc_deacetylase_ArnD"/>
</dbReference>
<sequence length="279" mass="31299">MPHDFFRLLQSKFRHYAVLPRLRDAVHTGAFQNCLFLLGILAFAKACLMLAPESLSVSGSSAVNGRQLPIYCVQTDQKKVALTFDAAWGNEDTQKILEILKNRNVHATFFMTGGWVKNYPDDVKAILAAGHDLGNHSENHKNMSQLSADEQKQELLSVHDRVKELTGYEMFLFRPPYGDYDDSVVLTSKECGYYPIQWDVDSLDWKDYGADAILDRVLNHKHLGNGSIILCHNGAKYTAQALDGLIAGLQEKGYQIVPVSELILKGNYHMDAEGRQIPD</sequence>
<reference evidence="2" key="2">
    <citation type="submission" date="2021-04" db="EMBL/GenBank/DDBJ databases">
        <authorList>
            <person name="Gilroy R."/>
        </authorList>
    </citation>
    <scope>NUCLEOTIDE SEQUENCE</scope>
    <source>
        <strain evidence="2">USAMLcec3-2134</strain>
    </source>
</reference>
<protein>
    <submittedName>
        <fullName evidence="2">Polysaccharide deacetylase family protein</fullName>
    </submittedName>
</protein>
<dbReference type="PROSITE" id="PS51677">
    <property type="entry name" value="NODB"/>
    <property type="match status" value="1"/>
</dbReference>
<accession>A0A9D2MTI7</accession>
<dbReference type="SUPFAM" id="SSF88713">
    <property type="entry name" value="Glycoside hydrolase/deacetylase"/>
    <property type="match status" value="1"/>
</dbReference>
<name>A0A9D2MTI7_9FIRM</name>
<dbReference type="EMBL" id="DWXE01000044">
    <property type="protein sequence ID" value="HJB92186.1"/>
    <property type="molecule type" value="Genomic_DNA"/>
</dbReference>
<dbReference type="Gene3D" id="3.20.20.370">
    <property type="entry name" value="Glycoside hydrolase/deacetylase"/>
    <property type="match status" value="1"/>
</dbReference>
<organism evidence="2 3">
    <name type="scientific">Candidatus Eisenbergiella merdigallinarum</name>
    <dbReference type="NCBI Taxonomy" id="2838552"/>
    <lineage>
        <taxon>Bacteria</taxon>
        <taxon>Bacillati</taxon>
        <taxon>Bacillota</taxon>
        <taxon>Clostridia</taxon>
        <taxon>Lachnospirales</taxon>
        <taxon>Lachnospiraceae</taxon>
        <taxon>Eisenbergiella</taxon>
    </lineage>
</organism>
<dbReference type="InterPro" id="IPR011330">
    <property type="entry name" value="Glyco_hydro/deAcase_b/a-brl"/>
</dbReference>
<dbReference type="Proteomes" id="UP000886883">
    <property type="component" value="Unassembled WGS sequence"/>
</dbReference>
<comment type="caution">
    <text evidence="2">The sequence shown here is derived from an EMBL/GenBank/DDBJ whole genome shotgun (WGS) entry which is preliminary data.</text>
</comment>
<dbReference type="GO" id="GO:0016810">
    <property type="term" value="F:hydrolase activity, acting on carbon-nitrogen (but not peptide) bonds"/>
    <property type="evidence" value="ECO:0007669"/>
    <property type="project" value="InterPro"/>
</dbReference>
<dbReference type="Pfam" id="PF01522">
    <property type="entry name" value="Polysacc_deac_1"/>
    <property type="match status" value="1"/>
</dbReference>
<dbReference type="GO" id="GO:0016020">
    <property type="term" value="C:membrane"/>
    <property type="evidence" value="ECO:0007669"/>
    <property type="project" value="TreeGrafter"/>
</dbReference>
<evidence type="ECO:0000313" key="3">
    <source>
        <dbReference type="Proteomes" id="UP000886883"/>
    </source>
</evidence>
<evidence type="ECO:0000259" key="1">
    <source>
        <dbReference type="PROSITE" id="PS51677"/>
    </source>
</evidence>
<dbReference type="CDD" id="cd10917">
    <property type="entry name" value="CE4_NodB_like_6s_7s"/>
    <property type="match status" value="1"/>
</dbReference>
<dbReference type="GO" id="GO:0005975">
    <property type="term" value="P:carbohydrate metabolic process"/>
    <property type="evidence" value="ECO:0007669"/>
    <property type="project" value="InterPro"/>
</dbReference>
<evidence type="ECO:0000313" key="2">
    <source>
        <dbReference type="EMBL" id="HJB92186.1"/>
    </source>
</evidence>
<dbReference type="PANTHER" id="PTHR10587:SF128">
    <property type="entry name" value="POLYSACCHARIDE DEACETYLASE PDAB-RELATED"/>
    <property type="match status" value="1"/>
</dbReference>
<gene>
    <name evidence="2" type="ORF">H9763_12080</name>
</gene>